<keyword evidence="7" id="KW-0472">Membrane</keyword>
<dbReference type="GO" id="GO:0016705">
    <property type="term" value="F:oxidoreductase activity, acting on paired donors, with incorporation or reduction of molecular oxygen"/>
    <property type="evidence" value="ECO:0007669"/>
    <property type="project" value="InterPro"/>
</dbReference>
<comment type="cofactor">
    <cofactor evidence="1 5">
        <name>heme</name>
        <dbReference type="ChEBI" id="CHEBI:30413"/>
    </cofactor>
</comment>
<keyword evidence="7" id="KW-0812">Transmembrane</keyword>
<dbReference type="CDD" id="cd11060">
    <property type="entry name" value="CYP57A1-like"/>
    <property type="match status" value="1"/>
</dbReference>
<dbReference type="SUPFAM" id="SSF48264">
    <property type="entry name" value="Cytochrome P450"/>
    <property type="match status" value="1"/>
</dbReference>
<feature type="transmembrane region" description="Helical" evidence="7">
    <location>
        <begin position="14"/>
        <end position="35"/>
    </location>
</feature>
<evidence type="ECO:0000256" key="1">
    <source>
        <dbReference type="ARBA" id="ARBA00001971"/>
    </source>
</evidence>
<evidence type="ECO:0000256" key="3">
    <source>
        <dbReference type="ARBA" id="ARBA00023002"/>
    </source>
</evidence>
<dbReference type="InterPro" id="IPR017972">
    <property type="entry name" value="Cyt_P450_CS"/>
</dbReference>
<dbReference type="GeneID" id="27710113"/>
<dbReference type="PRINTS" id="PR00385">
    <property type="entry name" value="P450"/>
</dbReference>
<keyword evidence="3 6" id="KW-0560">Oxidoreductase</keyword>
<dbReference type="PRINTS" id="PR00463">
    <property type="entry name" value="EP450I"/>
</dbReference>
<evidence type="ECO:0000256" key="5">
    <source>
        <dbReference type="PIRSR" id="PIRSR602401-1"/>
    </source>
</evidence>
<reference evidence="8 9" key="1">
    <citation type="submission" date="2015-01" db="EMBL/GenBank/DDBJ databases">
        <title>The Genome Sequence of Fonsecaea multimorphosa CBS 102226.</title>
        <authorList>
            <consortium name="The Broad Institute Genomics Platform"/>
            <person name="Cuomo C."/>
            <person name="de Hoog S."/>
            <person name="Gorbushina A."/>
            <person name="Stielow B."/>
            <person name="Teixiera M."/>
            <person name="Abouelleil A."/>
            <person name="Chapman S.B."/>
            <person name="Priest M."/>
            <person name="Young S.K."/>
            <person name="Wortman J."/>
            <person name="Nusbaum C."/>
            <person name="Birren B."/>
        </authorList>
    </citation>
    <scope>NUCLEOTIDE SEQUENCE [LARGE SCALE GENOMIC DNA]</scope>
    <source>
        <strain evidence="8 9">CBS 102226</strain>
    </source>
</reference>
<dbReference type="InterPro" id="IPR050121">
    <property type="entry name" value="Cytochrome_P450_monoxygenase"/>
</dbReference>
<dbReference type="InterPro" id="IPR002401">
    <property type="entry name" value="Cyt_P450_E_grp-I"/>
</dbReference>
<dbReference type="PANTHER" id="PTHR24305:SF190">
    <property type="entry name" value="P450, PUTATIVE (EUROFUNG)-RELATED"/>
    <property type="match status" value="1"/>
</dbReference>
<evidence type="ECO:0000256" key="7">
    <source>
        <dbReference type="SAM" id="Phobius"/>
    </source>
</evidence>
<protein>
    <submittedName>
        <fullName evidence="8">Uncharacterized protein</fullName>
    </submittedName>
</protein>
<dbReference type="AlphaFoldDB" id="A0A0D2IRV4"/>
<evidence type="ECO:0000256" key="4">
    <source>
        <dbReference type="ARBA" id="ARBA00023004"/>
    </source>
</evidence>
<organism evidence="8 9">
    <name type="scientific">Fonsecaea multimorphosa CBS 102226</name>
    <dbReference type="NCBI Taxonomy" id="1442371"/>
    <lineage>
        <taxon>Eukaryota</taxon>
        <taxon>Fungi</taxon>
        <taxon>Dikarya</taxon>
        <taxon>Ascomycota</taxon>
        <taxon>Pezizomycotina</taxon>
        <taxon>Eurotiomycetes</taxon>
        <taxon>Chaetothyriomycetidae</taxon>
        <taxon>Chaetothyriales</taxon>
        <taxon>Herpotrichiellaceae</taxon>
        <taxon>Fonsecaea</taxon>
    </lineage>
</organism>
<dbReference type="STRING" id="1442371.A0A0D2IRV4"/>
<dbReference type="GO" id="GO:0005506">
    <property type="term" value="F:iron ion binding"/>
    <property type="evidence" value="ECO:0007669"/>
    <property type="project" value="InterPro"/>
</dbReference>
<evidence type="ECO:0000313" key="9">
    <source>
        <dbReference type="Proteomes" id="UP000053411"/>
    </source>
</evidence>
<gene>
    <name evidence="8" type="ORF">Z520_04367</name>
</gene>
<dbReference type="VEuPathDB" id="FungiDB:Z520_04367"/>
<dbReference type="Gene3D" id="1.10.630.10">
    <property type="entry name" value="Cytochrome P450"/>
    <property type="match status" value="1"/>
</dbReference>
<evidence type="ECO:0000256" key="2">
    <source>
        <dbReference type="ARBA" id="ARBA00022723"/>
    </source>
</evidence>
<dbReference type="Proteomes" id="UP000053411">
    <property type="component" value="Unassembled WGS sequence"/>
</dbReference>
<feature type="binding site" description="axial binding residue" evidence="5">
    <location>
        <position position="462"/>
    </location>
    <ligand>
        <name>heme</name>
        <dbReference type="ChEBI" id="CHEBI:30413"/>
    </ligand>
    <ligandPart>
        <name>Fe</name>
        <dbReference type="ChEBI" id="CHEBI:18248"/>
    </ligandPart>
</feature>
<dbReference type="EMBL" id="KN848068">
    <property type="protein sequence ID" value="KIX99731.1"/>
    <property type="molecule type" value="Genomic_DNA"/>
</dbReference>
<comment type="similarity">
    <text evidence="6">Belongs to the cytochrome P450 family.</text>
</comment>
<dbReference type="InterPro" id="IPR036396">
    <property type="entry name" value="Cyt_P450_sf"/>
</dbReference>
<keyword evidence="4 5" id="KW-0408">Iron</keyword>
<sequence length="519" mass="59904">MLLSPLLQLSKDKIVLGIELLIPTLIAYILFCAIYNRYFHPLRDVPGPFWASITSLWYFRAVRNGRGRDYQLPIHKKYGYVVRLAPNQVSIADATAIETIYGPKYDFTKGDFYNNFLTHISKRKDTFAERDEAAHTWRRRTVAHLYTQAAVLEYEPCVDRVIALFHKQMDRFAETGEVFDVSVWLRKYTFDIIGEIFYGREGGFGFIRDNIDYNNWCHLMDVMPNPAAALNNLPWGFRNLYFLSQMIYPATRAGAKGFFTVIDQSHAAVKQRLDDMAAGNPYNRNDVLSKLIDIANDPKNDFGILDVTTEIWAMIWAGSDTTYIALTSIFYHLHKNPATLAKLRAEVEEAFANGTLKYPVRYNDAIKLPYLHAVVREAMRMHGSLGTGLPRVVPYPGVEICGRFFPGGTTVMMNANAVHFDPQVFGSDAEQFIPERWFRDGDKAAANMERHMMHFGYGKRICIGKHITTTEMYKLLPIVLRDFDFELQMPGKEWTVWQGWFHQQKDVMVTVRRRHRDQV</sequence>
<dbReference type="PROSITE" id="PS00086">
    <property type="entry name" value="CYTOCHROME_P450"/>
    <property type="match status" value="1"/>
</dbReference>
<evidence type="ECO:0000256" key="6">
    <source>
        <dbReference type="RuleBase" id="RU000461"/>
    </source>
</evidence>
<keyword evidence="6" id="KW-0503">Monooxygenase</keyword>
<dbReference type="PANTHER" id="PTHR24305">
    <property type="entry name" value="CYTOCHROME P450"/>
    <property type="match status" value="1"/>
</dbReference>
<dbReference type="Pfam" id="PF00067">
    <property type="entry name" value="p450"/>
    <property type="match status" value="1"/>
</dbReference>
<dbReference type="OrthoDB" id="3934656at2759"/>
<accession>A0A0D2IRV4</accession>
<proteinExistence type="inferred from homology"/>
<dbReference type="RefSeq" id="XP_016633854.1">
    <property type="nucleotide sequence ID" value="XM_016774874.1"/>
</dbReference>
<dbReference type="GO" id="GO:0020037">
    <property type="term" value="F:heme binding"/>
    <property type="evidence" value="ECO:0007669"/>
    <property type="project" value="InterPro"/>
</dbReference>
<keyword evidence="9" id="KW-1185">Reference proteome</keyword>
<keyword evidence="7" id="KW-1133">Transmembrane helix</keyword>
<name>A0A0D2IRV4_9EURO</name>
<evidence type="ECO:0000313" key="8">
    <source>
        <dbReference type="EMBL" id="KIX99731.1"/>
    </source>
</evidence>
<keyword evidence="2 5" id="KW-0479">Metal-binding</keyword>
<dbReference type="GO" id="GO:0004497">
    <property type="term" value="F:monooxygenase activity"/>
    <property type="evidence" value="ECO:0007669"/>
    <property type="project" value="UniProtKB-KW"/>
</dbReference>
<dbReference type="InterPro" id="IPR001128">
    <property type="entry name" value="Cyt_P450"/>
</dbReference>
<keyword evidence="5 6" id="KW-0349">Heme</keyword>